<feature type="binding site" evidence="7">
    <location>
        <position position="166"/>
    </location>
    <ligand>
        <name>Zn(2+)</name>
        <dbReference type="ChEBI" id="CHEBI:29105"/>
        <label>2</label>
    </ligand>
</feature>
<evidence type="ECO:0000256" key="5">
    <source>
        <dbReference type="ARBA" id="ARBA00022801"/>
    </source>
</evidence>
<dbReference type="PANTHER" id="PTHR43705:SF1">
    <property type="entry name" value="HYDROXYACYLGLUTATHIONE HYDROLASE GLOB"/>
    <property type="match status" value="1"/>
</dbReference>
<reference evidence="9 10" key="1">
    <citation type="submission" date="2019-08" db="EMBL/GenBank/DDBJ databases">
        <title>Chromobacterium paludis, a novel bacterium isolated from a Maryland marsh pond.</title>
        <authorList>
            <person name="Blackburn M.B."/>
            <person name="Gundersen-Rindal D.E."/>
        </authorList>
    </citation>
    <scope>NUCLEOTIDE SEQUENCE [LARGE SCALE GENOMIC DNA]</scope>
    <source>
        <strain evidence="10">IIBBL 257-1</strain>
    </source>
</reference>
<protein>
    <recommendedName>
        <fullName evidence="7">Hydroxyacylglutathione hydrolase</fullName>
        <ecNumber evidence="7">3.1.2.6</ecNumber>
    </recommendedName>
    <alternativeName>
        <fullName evidence="7">Glyoxalase II</fullName>
        <shortName evidence="7">Glx II</shortName>
    </alternativeName>
</protein>
<dbReference type="InterPro" id="IPR050110">
    <property type="entry name" value="Glyoxalase_II_hydrolase"/>
</dbReference>
<gene>
    <name evidence="7 9" type="primary">gloB</name>
    <name evidence="9" type="ORF">FYK34_01710</name>
</gene>
<proteinExistence type="inferred from homology"/>
<dbReference type="InterPro" id="IPR017782">
    <property type="entry name" value="Hydroxyacylglutathione_Hdrlase"/>
</dbReference>
<comment type="catalytic activity">
    <reaction evidence="1 7">
        <text>an S-(2-hydroxyacyl)glutathione + H2O = a 2-hydroxy carboxylate + glutathione + H(+)</text>
        <dbReference type="Rhea" id="RHEA:21864"/>
        <dbReference type="ChEBI" id="CHEBI:15377"/>
        <dbReference type="ChEBI" id="CHEBI:15378"/>
        <dbReference type="ChEBI" id="CHEBI:57925"/>
        <dbReference type="ChEBI" id="CHEBI:58896"/>
        <dbReference type="ChEBI" id="CHEBI:71261"/>
        <dbReference type="EC" id="3.1.2.6"/>
    </reaction>
</comment>
<sequence>MAATFSITPIGAFSDNYIWLLHQGARAVAVDPGEAAPLLRHLAREQLTLEAVLVTHHHADHIGGLPELKQAWPDVVVYGPPGIAGVDVPLMEGDVVSLSMGQAQVLAVPGHTLDHLAYLLNEALFCGDTLFAAGCGRLFEGSPAQMLDSLKKLAALPPQTKVYPAHEYTLSNLRFALAAEPANPVLAMRQSRDQALRERGQPTLPSTLALEVASNPFLRCGEPGVRESLLRQGGQADEDETARFARLRDWKNRFG</sequence>
<evidence type="ECO:0000259" key="8">
    <source>
        <dbReference type="SMART" id="SM00849"/>
    </source>
</evidence>
<dbReference type="InterPro" id="IPR036866">
    <property type="entry name" value="RibonucZ/Hydroxyglut_hydro"/>
</dbReference>
<feature type="domain" description="Metallo-beta-lactamase" evidence="8">
    <location>
        <begin position="15"/>
        <end position="166"/>
    </location>
</feature>
<dbReference type="KEGG" id="chrm:FYK34_01710"/>
<evidence type="ECO:0000313" key="10">
    <source>
        <dbReference type="Proteomes" id="UP000322079"/>
    </source>
</evidence>
<dbReference type="Pfam" id="PF16123">
    <property type="entry name" value="HAGH_C"/>
    <property type="match status" value="1"/>
</dbReference>
<organism evidence="9 10">
    <name type="scientific">Chromobacterium paludis</name>
    <dbReference type="NCBI Taxonomy" id="2605945"/>
    <lineage>
        <taxon>Bacteria</taxon>
        <taxon>Pseudomonadati</taxon>
        <taxon>Pseudomonadota</taxon>
        <taxon>Betaproteobacteria</taxon>
        <taxon>Neisseriales</taxon>
        <taxon>Chromobacteriaceae</taxon>
        <taxon>Chromobacterium</taxon>
    </lineage>
</organism>
<feature type="binding site" evidence="7">
    <location>
        <position position="61"/>
    </location>
    <ligand>
        <name>Zn(2+)</name>
        <dbReference type="ChEBI" id="CHEBI:29105"/>
        <label>2</label>
    </ligand>
</feature>
<feature type="binding site" evidence="7">
    <location>
        <position position="60"/>
    </location>
    <ligand>
        <name>Zn(2+)</name>
        <dbReference type="ChEBI" id="CHEBI:29105"/>
        <label>2</label>
    </ligand>
</feature>
<keyword evidence="4 7" id="KW-0479">Metal-binding</keyword>
<dbReference type="GO" id="GO:0019243">
    <property type="term" value="P:methylglyoxal catabolic process to D-lactate via S-lactoyl-glutathione"/>
    <property type="evidence" value="ECO:0007669"/>
    <property type="project" value="UniProtKB-UniRule"/>
</dbReference>
<accession>A0A5C1DCH9</accession>
<dbReference type="EMBL" id="CP043473">
    <property type="protein sequence ID" value="QEL54382.1"/>
    <property type="molecule type" value="Genomic_DNA"/>
</dbReference>
<evidence type="ECO:0000256" key="3">
    <source>
        <dbReference type="ARBA" id="ARBA00006759"/>
    </source>
</evidence>
<keyword evidence="10" id="KW-1185">Reference proteome</keyword>
<dbReference type="EC" id="3.1.2.6" evidence="7"/>
<evidence type="ECO:0000256" key="4">
    <source>
        <dbReference type="ARBA" id="ARBA00022723"/>
    </source>
</evidence>
<evidence type="ECO:0000256" key="1">
    <source>
        <dbReference type="ARBA" id="ARBA00001623"/>
    </source>
</evidence>
<dbReference type="CDD" id="cd07723">
    <property type="entry name" value="hydroxyacylglutathione_hydrolase_MBL-fold"/>
    <property type="match status" value="1"/>
</dbReference>
<comment type="subunit">
    <text evidence="7">Monomer.</text>
</comment>
<comment type="similarity">
    <text evidence="3 7">Belongs to the metallo-beta-lactamase superfamily. Glyoxalase II family.</text>
</comment>
<comment type="function">
    <text evidence="7">Thiolesterase that catalyzes the hydrolysis of S-D-lactoyl-glutathione to form glutathione and D-lactic acid.</text>
</comment>
<feature type="binding site" evidence="7">
    <location>
        <position position="58"/>
    </location>
    <ligand>
        <name>Zn(2+)</name>
        <dbReference type="ChEBI" id="CHEBI:29105"/>
        <label>1</label>
    </ligand>
</feature>
<dbReference type="NCBIfam" id="TIGR03413">
    <property type="entry name" value="GSH_gloB"/>
    <property type="match status" value="1"/>
</dbReference>
<dbReference type="SMART" id="SM00849">
    <property type="entry name" value="Lactamase_B"/>
    <property type="match status" value="1"/>
</dbReference>
<keyword evidence="5 7" id="KW-0378">Hydrolase</keyword>
<dbReference type="RefSeq" id="WP_149294772.1">
    <property type="nucleotide sequence ID" value="NZ_CP043473.1"/>
</dbReference>
<evidence type="ECO:0000256" key="2">
    <source>
        <dbReference type="ARBA" id="ARBA00004963"/>
    </source>
</evidence>
<dbReference type="UniPathway" id="UPA00619">
    <property type="reaction ID" value="UER00676"/>
</dbReference>
<evidence type="ECO:0000256" key="7">
    <source>
        <dbReference type="HAMAP-Rule" id="MF_01374"/>
    </source>
</evidence>
<dbReference type="SUPFAM" id="SSF56281">
    <property type="entry name" value="Metallo-hydrolase/oxidoreductase"/>
    <property type="match status" value="1"/>
</dbReference>
<evidence type="ECO:0000256" key="6">
    <source>
        <dbReference type="ARBA" id="ARBA00022833"/>
    </source>
</evidence>
<feature type="binding site" evidence="7">
    <location>
        <position position="128"/>
    </location>
    <ligand>
        <name>Zn(2+)</name>
        <dbReference type="ChEBI" id="CHEBI:29105"/>
        <label>1</label>
    </ligand>
</feature>
<dbReference type="PIRSF" id="PIRSF005457">
    <property type="entry name" value="Glx"/>
    <property type="match status" value="1"/>
</dbReference>
<comment type="pathway">
    <text evidence="2 7">Secondary metabolite metabolism; methylglyoxal degradation; (R)-lactate from methylglyoxal: step 2/2.</text>
</comment>
<dbReference type="PANTHER" id="PTHR43705">
    <property type="entry name" value="HYDROXYACYLGLUTATHIONE HYDROLASE"/>
    <property type="match status" value="1"/>
</dbReference>
<dbReference type="Gene3D" id="3.60.15.10">
    <property type="entry name" value="Ribonuclease Z/Hydroxyacylglutathione hydrolase-like"/>
    <property type="match status" value="1"/>
</dbReference>
<feature type="binding site" evidence="7">
    <location>
        <position position="111"/>
    </location>
    <ligand>
        <name>Zn(2+)</name>
        <dbReference type="ChEBI" id="CHEBI:29105"/>
        <label>1</label>
    </ligand>
</feature>
<dbReference type="AlphaFoldDB" id="A0A5C1DCH9"/>
<feature type="binding site" evidence="7">
    <location>
        <position position="128"/>
    </location>
    <ligand>
        <name>Zn(2+)</name>
        <dbReference type="ChEBI" id="CHEBI:29105"/>
        <label>2</label>
    </ligand>
</feature>
<dbReference type="InterPro" id="IPR001279">
    <property type="entry name" value="Metallo-B-lactamas"/>
</dbReference>
<feature type="binding site" evidence="7">
    <location>
        <position position="56"/>
    </location>
    <ligand>
        <name>Zn(2+)</name>
        <dbReference type="ChEBI" id="CHEBI:29105"/>
        <label>1</label>
    </ligand>
</feature>
<evidence type="ECO:0000313" key="9">
    <source>
        <dbReference type="EMBL" id="QEL54382.1"/>
    </source>
</evidence>
<dbReference type="GO" id="GO:0004416">
    <property type="term" value="F:hydroxyacylglutathione hydrolase activity"/>
    <property type="evidence" value="ECO:0007669"/>
    <property type="project" value="UniProtKB-UniRule"/>
</dbReference>
<dbReference type="InterPro" id="IPR035680">
    <property type="entry name" value="Clx_II_MBL"/>
</dbReference>
<name>A0A5C1DCH9_9NEIS</name>
<dbReference type="HAMAP" id="MF_01374">
    <property type="entry name" value="Glyoxalase_2"/>
    <property type="match status" value="1"/>
</dbReference>
<dbReference type="InterPro" id="IPR032282">
    <property type="entry name" value="HAGH_C"/>
</dbReference>
<comment type="cofactor">
    <cofactor evidence="7">
        <name>Zn(2+)</name>
        <dbReference type="ChEBI" id="CHEBI:29105"/>
    </cofactor>
    <text evidence="7">Binds 2 Zn(2+) ions per subunit.</text>
</comment>
<dbReference type="Proteomes" id="UP000322079">
    <property type="component" value="Chromosome"/>
</dbReference>
<keyword evidence="6 7" id="KW-0862">Zinc</keyword>
<dbReference type="Pfam" id="PF00753">
    <property type="entry name" value="Lactamase_B"/>
    <property type="match status" value="2"/>
</dbReference>
<dbReference type="GO" id="GO:0046872">
    <property type="term" value="F:metal ion binding"/>
    <property type="evidence" value="ECO:0007669"/>
    <property type="project" value="UniProtKB-KW"/>
</dbReference>